<dbReference type="Proteomes" id="UP000177376">
    <property type="component" value="Unassembled WGS sequence"/>
</dbReference>
<evidence type="ECO:0000313" key="2">
    <source>
        <dbReference type="EMBL" id="OGY52941.1"/>
    </source>
</evidence>
<evidence type="ECO:0000313" key="3">
    <source>
        <dbReference type="Proteomes" id="UP000177376"/>
    </source>
</evidence>
<sequence>MLNFFKKGEAENKKINMIKGLVYGLGGALIILIIVLFIIFGGQIKDKISGKNTDTNTNANQEAAKDAPKLRITIVTSKNCEGKCFDINLFLNALRQNGIKEVGTETLNIEDSQGQTMVEKYKIEKVPTVLISGELDKNPQLVQAWTALGEIIDNVFVFRKLVPPYLEVDSGNLRGEFSLVYLTDLSCTKCYDVNLHKTALGNLGLTTLNSQTVDISSNEGKDLLKKYSISEVPTVLLNGDLSEYIGLQQIWSQVGKITDDGTYIFTKMDEMGSYMNLKTGQLVEVAPPAVTAPVTTQ</sequence>
<proteinExistence type="predicted"/>
<dbReference type="Gene3D" id="3.40.30.10">
    <property type="entry name" value="Glutaredoxin"/>
    <property type="match status" value="2"/>
</dbReference>
<organism evidence="2 3">
    <name type="scientific">Candidatus Buchananbacteria bacterium RIFCSPLOWO2_01_FULL_39_33</name>
    <dbReference type="NCBI Taxonomy" id="1797543"/>
    <lineage>
        <taxon>Bacteria</taxon>
        <taxon>Candidatus Buchananiibacteriota</taxon>
    </lineage>
</organism>
<reference evidence="2 3" key="1">
    <citation type="journal article" date="2016" name="Nat. Commun.">
        <title>Thousands of microbial genomes shed light on interconnected biogeochemical processes in an aquifer system.</title>
        <authorList>
            <person name="Anantharaman K."/>
            <person name="Brown C.T."/>
            <person name="Hug L.A."/>
            <person name="Sharon I."/>
            <person name="Castelle C.J."/>
            <person name="Probst A.J."/>
            <person name="Thomas B.C."/>
            <person name="Singh A."/>
            <person name="Wilkins M.J."/>
            <person name="Karaoz U."/>
            <person name="Brodie E.L."/>
            <person name="Williams K.H."/>
            <person name="Hubbard S.S."/>
            <person name="Banfield J.F."/>
        </authorList>
    </citation>
    <scope>NUCLEOTIDE SEQUENCE [LARGE SCALE GENOMIC DNA]</scope>
</reference>
<comment type="caution">
    <text evidence="2">The sequence shown here is derived from an EMBL/GenBank/DDBJ whole genome shotgun (WGS) entry which is preliminary data.</text>
</comment>
<dbReference type="EMBL" id="MHIM01000009">
    <property type="protein sequence ID" value="OGY52941.1"/>
    <property type="molecule type" value="Genomic_DNA"/>
</dbReference>
<evidence type="ECO:0000256" key="1">
    <source>
        <dbReference type="SAM" id="Phobius"/>
    </source>
</evidence>
<dbReference type="InterPro" id="IPR036249">
    <property type="entry name" value="Thioredoxin-like_sf"/>
</dbReference>
<feature type="transmembrane region" description="Helical" evidence="1">
    <location>
        <begin position="21"/>
        <end position="42"/>
    </location>
</feature>
<keyword evidence="1" id="KW-0812">Transmembrane</keyword>
<keyword evidence="1" id="KW-1133">Transmembrane helix</keyword>
<evidence type="ECO:0008006" key="4">
    <source>
        <dbReference type="Google" id="ProtNLM"/>
    </source>
</evidence>
<accession>A0A1G1YKY8</accession>
<keyword evidence="1" id="KW-0472">Membrane</keyword>
<dbReference type="SUPFAM" id="SSF52833">
    <property type="entry name" value="Thioredoxin-like"/>
    <property type="match status" value="1"/>
</dbReference>
<protein>
    <recommendedName>
        <fullName evidence="4">Thioredoxin-like fold domain-containing protein</fullName>
    </recommendedName>
</protein>
<dbReference type="AlphaFoldDB" id="A0A1G1YKY8"/>
<name>A0A1G1YKY8_9BACT</name>
<gene>
    <name evidence="2" type="ORF">A3A02_04350</name>
</gene>